<evidence type="ECO:0000256" key="3">
    <source>
        <dbReference type="ARBA" id="ARBA00022989"/>
    </source>
</evidence>
<keyword evidence="4 5" id="KW-0472">Membrane</keyword>
<dbReference type="InterPro" id="IPR017452">
    <property type="entry name" value="GPCR_Rhodpsn_7TM"/>
</dbReference>
<feature type="domain" description="G-protein coupled receptors family 1 profile" evidence="6">
    <location>
        <begin position="91"/>
        <end position="366"/>
    </location>
</feature>
<dbReference type="PROSITE" id="PS50262">
    <property type="entry name" value="G_PROTEIN_RECEP_F1_2"/>
    <property type="match status" value="1"/>
</dbReference>
<evidence type="ECO:0000313" key="7">
    <source>
        <dbReference type="EMBL" id="KAK7490401.1"/>
    </source>
</evidence>
<evidence type="ECO:0000313" key="8">
    <source>
        <dbReference type="Proteomes" id="UP001519460"/>
    </source>
</evidence>
<name>A0ABD0KTQ4_9CAEN</name>
<gene>
    <name evidence="7" type="ORF">BaRGS_00018380</name>
</gene>
<dbReference type="Pfam" id="PF10324">
    <property type="entry name" value="7TM_GPCR_Srw"/>
    <property type="match status" value="1"/>
</dbReference>
<feature type="transmembrane region" description="Helical" evidence="5">
    <location>
        <begin position="255"/>
        <end position="278"/>
    </location>
</feature>
<keyword evidence="3 5" id="KW-1133">Transmembrane helix</keyword>
<dbReference type="InterPro" id="IPR019427">
    <property type="entry name" value="7TM_GPCR_serpentine_rcpt_Srw"/>
</dbReference>
<evidence type="ECO:0000256" key="4">
    <source>
        <dbReference type="ARBA" id="ARBA00023136"/>
    </source>
</evidence>
<dbReference type="Proteomes" id="UP001519460">
    <property type="component" value="Unassembled WGS sequence"/>
</dbReference>
<organism evidence="7 8">
    <name type="scientific">Batillaria attramentaria</name>
    <dbReference type="NCBI Taxonomy" id="370345"/>
    <lineage>
        <taxon>Eukaryota</taxon>
        <taxon>Metazoa</taxon>
        <taxon>Spiralia</taxon>
        <taxon>Lophotrochozoa</taxon>
        <taxon>Mollusca</taxon>
        <taxon>Gastropoda</taxon>
        <taxon>Caenogastropoda</taxon>
        <taxon>Sorbeoconcha</taxon>
        <taxon>Cerithioidea</taxon>
        <taxon>Batillariidae</taxon>
        <taxon>Batillaria</taxon>
    </lineage>
</organism>
<evidence type="ECO:0000256" key="2">
    <source>
        <dbReference type="ARBA" id="ARBA00022692"/>
    </source>
</evidence>
<dbReference type="InterPro" id="IPR052954">
    <property type="entry name" value="GPCR-Ligand_Int"/>
</dbReference>
<evidence type="ECO:0000256" key="1">
    <source>
        <dbReference type="ARBA" id="ARBA00004370"/>
    </source>
</evidence>
<dbReference type="PANTHER" id="PTHR46641">
    <property type="entry name" value="FMRFAMIDE RECEPTOR-RELATED"/>
    <property type="match status" value="1"/>
</dbReference>
<dbReference type="PANTHER" id="PTHR46641:SF2">
    <property type="entry name" value="FMRFAMIDE RECEPTOR"/>
    <property type="match status" value="1"/>
</dbReference>
<dbReference type="Gene3D" id="1.20.1070.10">
    <property type="entry name" value="Rhodopsin 7-helix transmembrane proteins"/>
    <property type="match status" value="1"/>
</dbReference>
<feature type="transmembrane region" description="Helical" evidence="5">
    <location>
        <begin position="112"/>
        <end position="138"/>
    </location>
</feature>
<sequence length="407" mass="45313">MQIMNGSLYEDLSSALKSTTAGESITDNGTRLNLSSVDKGGAPEGCVVIRFADYIPWDNPDNIINQDQEKIIETFVNGVSLPLLTAVCTVTNMINMIVFYKHGLKERINLTLFALALCDLLYVLQSATCYSDRLYLIITKAPSRYGPSVKTFTDNKLVGLYGISWASQFLTTIIACERCFCVVSPIRAHSFIKTRTMALIICLACAGIVGLFFVVGFRWSVKCVYNPLTGTAENTIYPSDFYFRHRKLVDTLDGVVYGLSLPIIYVVVVTTATVITAVKLKKMAAWREQSSSAASLSVRDVTLTRMLIGTSILFVVTAIPGIGFRTAILFTPDLSLGGRYRNTFNSMLFLSLLLTYVNSSLNFFIYYRFGTKFRETVRLLFGRFAQMTGKREKNVKSTRVNVTEETA</sequence>
<feature type="transmembrane region" description="Helical" evidence="5">
    <location>
        <begin position="197"/>
        <end position="219"/>
    </location>
</feature>
<keyword evidence="8" id="KW-1185">Reference proteome</keyword>
<feature type="transmembrane region" description="Helical" evidence="5">
    <location>
        <begin position="79"/>
        <end position="100"/>
    </location>
</feature>
<feature type="transmembrane region" description="Helical" evidence="5">
    <location>
        <begin position="306"/>
        <end position="328"/>
    </location>
</feature>
<dbReference type="EMBL" id="JACVVK020000127">
    <property type="protein sequence ID" value="KAK7490401.1"/>
    <property type="molecule type" value="Genomic_DNA"/>
</dbReference>
<evidence type="ECO:0000259" key="6">
    <source>
        <dbReference type="PROSITE" id="PS50262"/>
    </source>
</evidence>
<evidence type="ECO:0000256" key="5">
    <source>
        <dbReference type="SAM" id="Phobius"/>
    </source>
</evidence>
<protein>
    <recommendedName>
        <fullName evidence="6">G-protein coupled receptors family 1 profile domain-containing protein</fullName>
    </recommendedName>
</protein>
<reference evidence="7 8" key="1">
    <citation type="journal article" date="2023" name="Sci. Data">
        <title>Genome assembly of the Korean intertidal mud-creeper Batillaria attramentaria.</title>
        <authorList>
            <person name="Patra A.K."/>
            <person name="Ho P.T."/>
            <person name="Jun S."/>
            <person name="Lee S.J."/>
            <person name="Kim Y."/>
            <person name="Won Y.J."/>
        </authorList>
    </citation>
    <scope>NUCLEOTIDE SEQUENCE [LARGE SCALE GENOMIC DNA]</scope>
    <source>
        <strain evidence="7">Wonlab-2016</strain>
    </source>
</reference>
<comment type="caution">
    <text evidence="7">The sequence shown here is derived from an EMBL/GenBank/DDBJ whole genome shotgun (WGS) entry which is preliminary data.</text>
</comment>
<dbReference type="AlphaFoldDB" id="A0ABD0KTQ4"/>
<keyword evidence="2 5" id="KW-0812">Transmembrane</keyword>
<dbReference type="SUPFAM" id="SSF81321">
    <property type="entry name" value="Family A G protein-coupled receptor-like"/>
    <property type="match status" value="1"/>
</dbReference>
<dbReference type="GO" id="GO:0016020">
    <property type="term" value="C:membrane"/>
    <property type="evidence" value="ECO:0007669"/>
    <property type="project" value="UniProtKB-SubCell"/>
</dbReference>
<feature type="transmembrane region" description="Helical" evidence="5">
    <location>
        <begin position="348"/>
        <end position="369"/>
    </location>
</feature>
<accession>A0ABD0KTQ4</accession>
<comment type="subcellular location">
    <subcellularLocation>
        <location evidence="1">Membrane</location>
    </subcellularLocation>
</comment>
<proteinExistence type="predicted"/>